<keyword evidence="6 12" id="KW-0819">tRNA processing</keyword>
<dbReference type="InterPro" id="IPR013785">
    <property type="entry name" value="Aldolase_TIM"/>
</dbReference>
<comment type="cofactor">
    <cofactor evidence="1 12 14">
        <name>FMN</name>
        <dbReference type="ChEBI" id="CHEBI:58210"/>
    </cofactor>
</comment>
<keyword evidence="14" id="KW-0547">Nucleotide-binding</keyword>
<dbReference type="PROSITE" id="PS01136">
    <property type="entry name" value="UPF0034"/>
    <property type="match status" value="1"/>
</dbReference>
<dbReference type="EC" id="1.3.1.-" evidence="12"/>
<evidence type="ECO:0000259" key="15">
    <source>
        <dbReference type="Pfam" id="PF01207"/>
    </source>
</evidence>
<dbReference type="PANTHER" id="PTHR11082:SF25">
    <property type="entry name" value="DUS-LIKE FMN-BINDING DOMAIN-CONTAINING PROTEIN"/>
    <property type="match status" value="1"/>
</dbReference>
<evidence type="ECO:0000256" key="11">
    <source>
        <dbReference type="ARBA" id="ARBA00048802"/>
    </source>
</evidence>
<evidence type="ECO:0000256" key="4">
    <source>
        <dbReference type="ARBA" id="ARBA00022630"/>
    </source>
</evidence>
<evidence type="ECO:0000256" key="13">
    <source>
        <dbReference type="PIRSR" id="PIRSR006621-1"/>
    </source>
</evidence>
<comment type="similarity">
    <text evidence="12">Belongs to the dus family.</text>
</comment>
<sequence>MKANFWKMLKRPIFVLAPLANVTDAAFRFIIAKYGKPDVMWTEFVSCDGLVSAGKEKLVIDLKYTEGERPIVAQFFGSKPENFYKCAVLARELEFDGIDINMGCPDRAVEKQGAGAALCKNPKLAAELIQAAKEGAESAGGRMPVSAKIRLGYNKDELDNWLPKLLEAEPAVITLHARTRKEMSLVPAHWDRIADAVKIRNDLESQTLIFGNGDVKDRHEAELRVRETGCDGVMIGRGIFGNPWLFSSKRDYKSVPLEEKLAVMLEHTFLFEKIFKGVKNFDLMKKHYKAYVTGFDGAKELRVMLMAARNVKEVQNIVELQLAR</sequence>
<dbReference type="Gene3D" id="1.10.1200.80">
    <property type="entry name" value="Putative flavin oxidoreducatase, domain 2"/>
    <property type="match status" value="1"/>
</dbReference>
<evidence type="ECO:0000256" key="2">
    <source>
        <dbReference type="ARBA" id="ARBA00002790"/>
    </source>
</evidence>
<dbReference type="PIRSF" id="PIRSF006621">
    <property type="entry name" value="Dus"/>
    <property type="match status" value="1"/>
</dbReference>
<evidence type="ECO:0000313" key="17">
    <source>
        <dbReference type="Proteomes" id="UP000177235"/>
    </source>
</evidence>
<evidence type="ECO:0000256" key="7">
    <source>
        <dbReference type="ARBA" id="ARBA00022857"/>
    </source>
</evidence>
<comment type="caution">
    <text evidence="16">The sequence shown here is derived from an EMBL/GenBank/DDBJ whole genome shotgun (WGS) entry which is preliminary data.</text>
</comment>
<keyword evidence="3" id="KW-0820">tRNA-binding</keyword>
<accession>A0A1F5QB03</accession>
<dbReference type="CDD" id="cd02801">
    <property type="entry name" value="DUS_like_FMN"/>
    <property type="match status" value="1"/>
</dbReference>
<evidence type="ECO:0000256" key="14">
    <source>
        <dbReference type="PIRSR" id="PIRSR006621-2"/>
    </source>
</evidence>
<feature type="binding site" evidence="14">
    <location>
        <position position="148"/>
    </location>
    <ligand>
        <name>FMN</name>
        <dbReference type="ChEBI" id="CHEBI:58210"/>
    </ligand>
</feature>
<evidence type="ECO:0000256" key="6">
    <source>
        <dbReference type="ARBA" id="ARBA00022694"/>
    </source>
</evidence>
<dbReference type="InterPro" id="IPR035587">
    <property type="entry name" value="DUS-like_FMN-bd"/>
</dbReference>
<keyword evidence="8" id="KW-0694">RNA-binding</keyword>
<feature type="domain" description="DUS-like FMN-binding" evidence="15">
    <location>
        <begin position="16"/>
        <end position="319"/>
    </location>
</feature>
<keyword evidence="5 12" id="KW-0288">FMN</keyword>
<keyword evidence="9 12" id="KW-0560">Oxidoreductase</keyword>
<comment type="catalytic activity">
    <reaction evidence="10">
        <text>a 5,6-dihydrouridine in tRNA + NADP(+) = a uridine in tRNA + NADPH + H(+)</text>
        <dbReference type="Rhea" id="RHEA:23624"/>
        <dbReference type="Rhea" id="RHEA-COMP:13339"/>
        <dbReference type="Rhea" id="RHEA-COMP:13887"/>
        <dbReference type="ChEBI" id="CHEBI:15378"/>
        <dbReference type="ChEBI" id="CHEBI:57783"/>
        <dbReference type="ChEBI" id="CHEBI:58349"/>
        <dbReference type="ChEBI" id="CHEBI:65315"/>
        <dbReference type="ChEBI" id="CHEBI:74443"/>
    </reaction>
</comment>
<dbReference type="EMBL" id="MFFF01000021">
    <property type="protein sequence ID" value="OGE99365.1"/>
    <property type="molecule type" value="Genomic_DNA"/>
</dbReference>
<evidence type="ECO:0000256" key="5">
    <source>
        <dbReference type="ARBA" id="ARBA00022643"/>
    </source>
</evidence>
<keyword evidence="4 12" id="KW-0285">Flavoprotein</keyword>
<evidence type="ECO:0000313" key="16">
    <source>
        <dbReference type="EMBL" id="OGE99365.1"/>
    </source>
</evidence>
<dbReference type="Pfam" id="PF01207">
    <property type="entry name" value="Dus"/>
    <property type="match status" value="1"/>
</dbReference>
<organism evidence="16 17">
    <name type="scientific">Candidatus Doudnabacteria bacterium RIFCSPLOWO2_02_FULL_48_13</name>
    <dbReference type="NCBI Taxonomy" id="1817845"/>
    <lineage>
        <taxon>Bacteria</taxon>
        <taxon>Candidatus Doudnaibacteriota</taxon>
    </lineage>
</organism>
<feature type="binding site" evidence="14">
    <location>
        <position position="176"/>
    </location>
    <ligand>
        <name>FMN</name>
        <dbReference type="ChEBI" id="CHEBI:58210"/>
    </ligand>
</feature>
<evidence type="ECO:0000256" key="9">
    <source>
        <dbReference type="ARBA" id="ARBA00023002"/>
    </source>
</evidence>
<keyword evidence="7" id="KW-0521">NADP</keyword>
<dbReference type="GO" id="GO:0017150">
    <property type="term" value="F:tRNA dihydrouridine synthase activity"/>
    <property type="evidence" value="ECO:0007669"/>
    <property type="project" value="InterPro"/>
</dbReference>
<feature type="binding site" evidence="14">
    <location>
        <position position="74"/>
    </location>
    <ligand>
        <name>FMN</name>
        <dbReference type="ChEBI" id="CHEBI:58210"/>
    </ligand>
</feature>
<evidence type="ECO:0000256" key="1">
    <source>
        <dbReference type="ARBA" id="ARBA00001917"/>
    </source>
</evidence>
<evidence type="ECO:0000256" key="3">
    <source>
        <dbReference type="ARBA" id="ARBA00022555"/>
    </source>
</evidence>
<dbReference type="InterPro" id="IPR001269">
    <property type="entry name" value="DUS_fam"/>
</dbReference>
<dbReference type="GO" id="GO:0050660">
    <property type="term" value="F:flavin adenine dinucleotide binding"/>
    <property type="evidence" value="ECO:0007669"/>
    <property type="project" value="InterPro"/>
</dbReference>
<dbReference type="GO" id="GO:0000049">
    <property type="term" value="F:tRNA binding"/>
    <property type="evidence" value="ECO:0007669"/>
    <property type="project" value="UniProtKB-KW"/>
</dbReference>
<dbReference type="InterPro" id="IPR024036">
    <property type="entry name" value="tRNA-dHydroUridine_Synthase_C"/>
</dbReference>
<dbReference type="Gene3D" id="3.20.20.70">
    <property type="entry name" value="Aldolase class I"/>
    <property type="match status" value="1"/>
</dbReference>
<comment type="catalytic activity">
    <reaction evidence="11">
        <text>a 5,6-dihydrouridine in tRNA + NAD(+) = a uridine in tRNA + NADH + H(+)</text>
        <dbReference type="Rhea" id="RHEA:54452"/>
        <dbReference type="Rhea" id="RHEA-COMP:13339"/>
        <dbReference type="Rhea" id="RHEA-COMP:13887"/>
        <dbReference type="ChEBI" id="CHEBI:15378"/>
        <dbReference type="ChEBI" id="CHEBI:57540"/>
        <dbReference type="ChEBI" id="CHEBI:57945"/>
        <dbReference type="ChEBI" id="CHEBI:65315"/>
        <dbReference type="ChEBI" id="CHEBI:74443"/>
    </reaction>
</comment>
<dbReference type="AlphaFoldDB" id="A0A1F5QB03"/>
<dbReference type="InterPro" id="IPR018517">
    <property type="entry name" value="tRNA_hU_synthase_CS"/>
</dbReference>
<dbReference type="Proteomes" id="UP000177235">
    <property type="component" value="Unassembled WGS sequence"/>
</dbReference>
<reference evidence="16 17" key="1">
    <citation type="journal article" date="2016" name="Nat. Commun.">
        <title>Thousands of microbial genomes shed light on interconnected biogeochemical processes in an aquifer system.</title>
        <authorList>
            <person name="Anantharaman K."/>
            <person name="Brown C.T."/>
            <person name="Hug L.A."/>
            <person name="Sharon I."/>
            <person name="Castelle C.J."/>
            <person name="Probst A.J."/>
            <person name="Thomas B.C."/>
            <person name="Singh A."/>
            <person name="Wilkins M.J."/>
            <person name="Karaoz U."/>
            <person name="Brodie E.L."/>
            <person name="Williams K.H."/>
            <person name="Hubbard S.S."/>
            <person name="Banfield J.F."/>
        </authorList>
    </citation>
    <scope>NUCLEOTIDE SEQUENCE [LARGE SCALE GENOMIC DNA]</scope>
</reference>
<feature type="binding site" evidence="14">
    <location>
        <begin position="236"/>
        <end position="237"/>
    </location>
    <ligand>
        <name>FMN</name>
        <dbReference type="ChEBI" id="CHEBI:58210"/>
    </ligand>
</feature>
<name>A0A1F5QB03_9BACT</name>
<dbReference type="PANTHER" id="PTHR11082">
    <property type="entry name" value="TRNA-DIHYDROURIDINE SYNTHASE"/>
    <property type="match status" value="1"/>
</dbReference>
<comment type="function">
    <text evidence="2 12">Catalyzes the synthesis of 5,6-dihydrouridine (D), a modified base found in the D-loop of most tRNAs, via the reduction of the C5-C6 double bond in target uridines.</text>
</comment>
<proteinExistence type="inferred from homology"/>
<gene>
    <name evidence="16" type="ORF">A3J05_00435</name>
</gene>
<dbReference type="SUPFAM" id="SSF51395">
    <property type="entry name" value="FMN-linked oxidoreductases"/>
    <property type="match status" value="1"/>
</dbReference>
<feature type="active site" description="Proton donor" evidence="13">
    <location>
        <position position="104"/>
    </location>
</feature>
<protein>
    <recommendedName>
        <fullName evidence="12">tRNA-dihydrouridine synthase</fullName>
        <ecNumber evidence="12">1.3.1.-</ecNumber>
    </recommendedName>
</protein>
<evidence type="ECO:0000256" key="10">
    <source>
        <dbReference type="ARBA" id="ARBA00048205"/>
    </source>
</evidence>
<evidence type="ECO:0000256" key="12">
    <source>
        <dbReference type="PIRNR" id="PIRNR006621"/>
    </source>
</evidence>
<evidence type="ECO:0000256" key="8">
    <source>
        <dbReference type="ARBA" id="ARBA00022884"/>
    </source>
</evidence>